<sequence length="276" mass="31993">MFVNMKSHTTKQVRDDKPSFFVVEQKEEVNAPSEVTMSDIAKKLRSVYTQMQMKHSPRYLTPHSPVEENFKSYLDDISRAILAEHYIRRQKEKKLFECLEQIKTLVQSLQSEKKNPEAAVTRRMSRSKSFDSVVQHLAHMVCEENQERSLLQEEAKFSGQKSVTPIQTNVENALQQRDKSSLLSDAMKSSSKEVEELVERSAIEEKPSDVQESRHCIENNHPPSLKAESHLKAENQGISFFLRYPVKKFLLCFLIIAFISVITLCFYDVLRGVRFF</sequence>
<name>A0ABP9N329_9HYPH</name>
<gene>
    <name evidence="2" type="ORF">GCM10023261_10410</name>
</gene>
<keyword evidence="1" id="KW-0812">Transmembrane</keyword>
<organism evidence="2 3">
    <name type="scientific">Bartonella jaculi</name>
    <dbReference type="NCBI Taxonomy" id="686226"/>
    <lineage>
        <taxon>Bacteria</taxon>
        <taxon>Pseudomonadati</taxon>
        <taxon>Pseudomonadota</taxon>
        <taxon>Alphaproteobacteria</taxon>
        <taxon>Hyphomicrobiales</taxon>
        <taxon>Bartonellaceae</taxon>
        <taxon>Bartonella</taxon>
    </lineage>
</organism>
<dbReference type="EMBL" id="BAABIZ010000010">
    <property type="protein sequence ID" value="GAA5108307.1"/>
    <property type="molecule type" value="Genomic_DNA"/>
</dbReference>
<accession>A0ABP9N329</accession>
<evidence type="ECO:0000256" key="1">
    <source>
        <dbReference type="SAM" id="Phobius"/>
    </source>
</evidence>
<keyword evidence="3" id="KW-1185">Reference proteome</keyword>
<evidence type="ECO:0000313" key="2">
    <source>
        <dbReference type="EMBL" id="GAA5108307.1"/>
    </source>
</evidence>
<protein>
    <submittedName>
        <fullName evidence="2">Uncharacterized protein</fullName>
    </submittedName>
</protein>
<comment type="caution">
    <text evidence="2">The sequence shown here is derived from an EMBL/GenBank/DDBJ whole genome shotgun (WGS) entry which is preliminary data.</text>
</comment>
<keyword evidence="1" id="KW-1133">Transmembrane helix</keyword>
<proteinExistence type="predicted"/>
<dbReference type="Proteomes" id="UP001500864">
    <property type="component" value="Unassembled WGS sequence"/>
</dbReference>
<reference evidence="3" key="1">
    <citation type="journal article" date="2019" name="Int. J. Syst. Evol. Microbiol.">
        <title>The Global Catalogue of Microorganisms (GCM) 10K type strain sequencing project: providing services to taxonomists for standard genome sequencing and annotation.</title>
        <authorList>
            <consortium name="The Broad Institute Genomics Platform"/>
            <consortium name="The Broad Institute Genome Sequencing Center for Infectious Disease"/>
            <person name="Wu L."/>
            <person name="Ma J."/>
        </authorList>
    </citation>
    <scope>NUCLEOTIDE SEQUENCE [LARGE SCALE GENOMIC DNA]</scope>
    <source>
        <strain evidence="3">JCM 17712</strain>
    </source>
</reference>
<evidence type="ECO:0000313" key="3">
    <source>
        <dbReference type="Proteomes" id="UP001500864"/>
    </source>
</evidence>
<keyword evidence="1" id="KW-0472">Membrane</keyword>
<feature type="transmembrane region" description="Helical" evidence="1">
    <location>
        <begin position="249"/>
        <end position="270"/>
    </location>
</feature>